<dbReference type="EMBL" id="AFBR01000083">
    <property type="protein sequence ID" value="EGG51441.1"/>
    <property type="molecule type" value="Genomic_DNA"/>
</dbReference>
<reference evidence="1 2" key="1">
    <citation type="submission" date="2011-02" db="EMBL/GenBank/DDBJ databases">
        <authorList>
            <person name="Weinstock G."/>
            <person name="Sodergren E."/>
            <person name="Clifton S."/>
            <person name="Fulton L."/>
            <person name="Fulton B."/>
            <person name="Courtney L."/>
            <person name="Fronick C."/>
            <person name="Harrison M."/>
            <person name="Strong C."/>
            <person name="Farmer C."/>
            <person name="Delahaunty K."/>
            <person name="Markovic C."/>
            <person name="Hall O."/>
            <person name="Minx P."/>
            <person name="Tomlinson C."/>
            <person name="Mitreva M."/>
            <person name="Hou S."/>
            <person name="Chen J."/>
            <person name="Wollam A."/>
            <person name="Pepin K.H."/>
            <person name="Johnson M."/>
            <person name="Bhonagiri V."/>
            <person name="Zhang X."/>
            <person name="Suruliraj S."/>
            <person name="Warren W."/>
            <person name="Chinwalla A."/>
            <person name="Mardis E.R."/>
            <person name="Wilson R.K."/>
        </authorList>
    </citation>
    <scope>NUCLEOTIDE SEQUENCE [LARGE SCALE GENOMIC DNA]</scope>
    <source>
        <strain evidence="1 2">YIT 11841</strain>
    </source>
</reference>
<accession>F3QWZ2</accession>
<proteinExistence type="predicted"/>
<name>F3QWZ2_9BACT</name>
<gene>
    <name evidence="1" type="ORF">HMPREF9442_02725</name>
</gene>
<dbReference type="HOGENOM" id="CLU_3255378_0_0_10"/>
<keyword evidence="2" id="KW-1185">Reference proteome</keyword>
<evidence type="ECO:0000313" key="2">
    <source>
        <dbReference type="Proteomes" id="UP000005546"/>
    </source>
</evidence>
<comment type="caution">
    <text evidence="1">The sequence shown here is derived from an EMBL/GenBank/DDBJ whole genome shotgun (WGS) entry which is preliminary data.</text>
</comment>
<evidence type="ECO:0000313" key="1">
    <source>
        <dbReference type="EMBL" id="EGG51441.1"/>
    </source>
</evidence>
<sequence>MPNEICVSIIFMIFSQGKGNRLLFQTREKDDKIPFHSACLNL</sequence>
<dbReference type="AlphaFoldDB" id="F3QWZ2"/>
<dbReference type="Proteomes" id="UP000005546">
    <property type="component" value="Unassembled WGS sequence"/>
</dbReference>
<organism evidence="1 2">
    <name type="scientific">Paraprevotella xylaniphila YIT 11841</name>
    <dbReference type="NCBI Taxonomy" id="762982"/>
    <lineage>
        <taxon>Bacteria</taxon>
        <taxon>Pseudomonadati</taxon>
        <taxon>Bacteroidota</taxon>
        <taxon>Bacteroidia</taxon>
        <taxon>Bacteroidales</taxon>
        <taxon>Prevotellaceae</taxon>
        <taxon>Paraprevotella</taxon>
    </lineage>
</organism>
<protein>
    <submittedName>
        <fullName evidence="1">Uncharacterized protein</fullName>
    </submittedName>
</protein>